<dbReference type="Gene3D" id="3.30.230.10">
    <property type="match status" value="1"/>
</dbReference>
<comment type="subunit">
    <text evidence="10">Heterotetramer composed of ParC and ParE.</text>
</comment>
<dbReference type="Proteomes" id="UP000182521">
    <property type="component" value="Chromosome"/>
</dbReference>
<sequence length="629" mass="70811">MQDYSAKSLEVLTGLEPVKKRPGMYTNTENPNHLIQEIVDNSVDEVLAGFADKIEINLYNDGSIEVIDNGRGMPVDIHPEHQMSGIELIMTKLHSGGKFNNKNYTHSGGLHGVGVSVVNALSQRLEAEIKRNGEIYHIVFEDGFKVKELEIIGTVGKKNTGTKVRFWPNKKYFDDIKINIRALKNLLEAKAILCKDLTIKFFYEAKKENITWNFPNGLKDYFQHKLDAETLPQQPFFIDNFSNGESYLDAIFCWCEAPAENIKNSYVNLIPTPQDGTHVNGFRNGIFDAIKAYTENNNLGQKTIKINANDTFVNVNYVISVKITNPQFSGQTKEKLSNKDVTSFVANAVRDILIVWLNQHPEEAGQIIENVFKAAQKRINSDKKTARKRIMSSSIRLPGKLTDCISSDIKTTELFIVEGDSAGGSAKQARDKNFQAVMPLKGKILNSWELDADTIMSSQEVHNIATAIGVEPDNDDISGLRYNKICILADADSDGLHIATLLCAMFLKHFKKLIENGHIYIAKPPLFRIDIGKKTFYAIDEFEKDAILNQHGKNLKANIMRFKGLGEMNPSQLRESTMDITSRKLVQLTLAYDKASDNEMLDKLLAKKRAKDRREWLEHYGNLATSAEN</sequence>
<evidence type="ECO:0000313" key="12">
    <source>
        <dbReference type="EMBL" id="APC97606.1"/>
    </source>
</evidence>
<keyword evidence="4 10" id="KW-0547">Nucleotide-binding</keyword>
<dbReference type="PROSITE" id="PS00177">
    <property type="entry name" value="TOPOISOMERASE_II"/>
    <property type="match status" value="1"/>
</dbReference>
<gene>
    <name evidence="10 12" type="primary">parE</name>
    <name evidence="12" type="ORF">KX01_135</name>
</gene>
<keyword evidence="3" id="KW-0479">Metal-binding</keyword>
<dbReference type="CDD" id="cd00822">
    <property type="entry name" value="TopoII_Trans_DNA_gyrase"/>
    <property type="match status" value="1"/>
</dbReference>
<evidence type="ECO:0000256" key="6">
    <source>
        <dbReference type="ARBA" id="ARBA00022842"/>
    </source>
</evidence>
<dbReference type="InterPro" id="IPR036890">
    <property type="entry name" value="HATPase_C_sf"/>
</dbReference>
<dbReference type="FunFam" id="3.40.50.670:FF:000003">
    <property type="entry name" value="DNA topoisomerase 4 subunit B"/>
    <property type="match status" value="1"/>
</dbReference>
<dbReference type="KEGG" id="frc:KX01_135"/>
<dbReference type="GO" id="GO:0006265">
    <property type="term" value="P:DNA topological change"/>
    <property type="evidence" value="ECO:0007669"/>
    <property type="project" value="UniProtKB-UniRule"/>
</dbReference>
<dbReference type="PANTHER" id="PTHR45866">
    <property type="entry name" value="DNA GYRASE/TOPOISOMERASE SUBUNIT B"/>
    <property type="match status" value="1"/>
</dbReference>
<evidence type="ECO:0000313" key="13">
    <source>
        <dbReference type="Proteomes" id="UP000182521"/>
    </source>
</evidence>
<dbReference type="PANTHER" id="PTHR45866:SF4">
    <property type="entry name" value="DNA TOPOISOMERASE 4 SUBUNIT B"/>
    <property type="match status" value="1"/>
</dbReference>
<evidence type="ECO:0000256" key="3">
    <source>
        <dbReference type="ARBA" id="ARBA00022723"/>
    </source>
</evidence>
<dbReference type="GO" id="GO:0005694">
    <property type="term" value="C:chromosome"/>
    <property type="evidence" value="ECO:0007669"/>
    <property type="project" value="InterPro"/>
</dbReference>
<dbReference type="RefSeq" id="WP_071663164.1">
    <property type="nucleotide sequence ID" value="NZ_CP009654.1"/>
</dbReference>
<dbReference type="HAMAP" id="MF_00938">
    <property type="entry name" value="ParE_type1"/>
    <property type="match status" value="1"/>
</dbReference>
<dbReference type="EMBL" id="CP009654">
    <property type="protein sequence ID" value="APC97606.1"/>
    <property type="molecule type" value="Genomic_DNA"/>
</dbReference>
<keyword evidence="6" id="KW-0460">Magnesium</keyword>
<keyword evidence="9 10" id="KW-0413">Isomerase</keyword>
<dbReference type="InterPro" id="IPR013760">
    <property type="entry name" value="Topo_IIA-like_dom_sf"/>
</dbReference>
<dbReference type="SUPFAM" id="SSF55874">
    <property type="entry name" value="ATPase domain of HSP90 chaperone/DNA topoisomerase II/histidine kinase"/>
    <property type="match status" value="1"/>
</dbReference>
<dbReference type="Gene3D" id="3.40.50.670">
    <property type="match status" value="1"/>
</dbReference>
<evidence type="ECO:0000256" key="7">
    <source>
        <dbReference type="ARBA" id="ARBA00023029"/>
    </source>
</evidence>
<feature type="binding site" evidence="10">
    <location>
        <begin position="109"/>
        <end position="115"/>
    </location>
    <ligand>
        <name>ATP</name>
        <dbReference type="ChEBI" id="CHEBI:30616"/>
    </ligand>
</feature>
<dbReference type="SUPFAM" id="SSF54211">
    <property type="entry name" value="Ribosomal protein S5 domain 2-like"/>
    <property type="match status" value="1"/>
</dbReference>
<comment type="function">
    <text evidence="10">Topoisomerase IV is essential for chromosome segregation. It relaxes supercoiled DNA. Performs the decatenation events required during the replication of a circular DNA molecule.</text>
</comment>
<dbReference type="InterPro" id="IPR001241">
    <property type="entry name" value="Topo_IIA"/>
</dbReference>
<dbReference type="GO" id="GO:0005524">
    <property type="term" value="F:ATP binding"/>
    <property type="evidence" value="ECO:0007669"/>
    <property type="project" value="UniProtKB-UniRule"/>
</dbReference>
<dbReference type="InterPro" id="IPR002288">
    <property type="entry name" value="DNA_gyrase_B_C"/>
</dbReference>
<evidence type="ECO:0000256" key="4">
    <source>
        <dbReference type="ARBA" id="ARBA00022741"/>
    </source>
</evidence>
<dbReference type="SUPFAM" id="SSF56719">
    <property type="entry name" value="Type II DNA topoisomerase"/>
    <property type="match status" value="1"/>
</dbReference>
<reference evidence="13" key="1">
    <citation type="submission" date="2014-10" db="EMBL/GenBank/DDBJ databases">
        <authorList>
            <person name="Kuske C.R."/>
            <person name="Challacombe J.F."/>
            <person name="Daligault H.E."/>
            <person name="Davenport K.W."/>
            <person name="Johnson S.L."/>
            <person name="Siddaramappa S."/>
            <person name="Petersen J.M."/>
        </authorList>
    </citation>
    <scope>NUCLEOTIDE SEQUENCE [LARGE SCALE GENOMIC DNA]</scope>
    <source>
        <strain evidence="13">CA97-1460</strain>
    </source>
</reference>
<evidence type="ECO:0000256" key="1">
    <source>
        <dbReference type="ARBA" id="ARBA00000185"/>
    </source>
</evidence>
<dbReference type="InterPro" id="IPR013506">
    <property type="entry name" value="Topo_IIA_bsu_dom2"/>
</dbReference>
<dbReference type="GO" id="GO:0003677">
    <property type="term" value="F:DNA binding"/>
    <property type="evidence" value="ECO:0007669"/>
    <property type="project" value="UniProtKB-UniRule"/>
</dbReference>
<dbReference type="PROSITE" id="PS50880">
    <property type="entry name" value="TOPRIM"/>
    <property type="match status" value="1"/>
</dbReference>
<dbReference type="EC" id="5.6.2.2" evidence="10"/>
<dbReference type="Pfam" id="PF00986">
    <property type="entry name" value="DNA_gyraseB_C"/>
    <property type="match status" value="1"/>
</dbReference>
<dbReference type="InterPro" id="IPR005737">
    <property type="entry name" value="TopoIV_B_Gneg"/>
</dbReference>
<dbReference type="InterPro" id="IPR014721">
    <property type="entry name" value="Ribsml_uS5_D2-typ_fold_subgr"/>
</dbReference>
<dbReference type="InterPro" id="IPR020568">
    <property type="entry name" value="Ribosomal_Su5_D2-typ_SF"/>
</dbReference>
<feature type="binding site" evidence="10">
    <location>
        <position position="333"/>
    </location>
    <ligand>
        <name>ATP</name>
        <dbReference type="ChEBI" id="CHEBI:30616"/>
    </ligand>
</feature>
<feature type="domain" description="Toprim" evidence="11">
    <location>
        <begin position="412"/>
        <end position="525"/>
    </location>
</feature>
<dbReference type="Pfam" id="PF02518">
    <property type="entry name" value="HATPase_c"/>
    <property type="match status" value="1"/>
</dbReference>
<protein>
    <recommendedName>
        <fullName evidence="10">DNA topoisomerase 4 subunit B</fullName>
        <ecNumber evidence="10">5.6.2.2</ecNumber>
    </recommendedName>
    <alternativeName>
        <fullName evidence="10">Topoisomerase IV subunit B</fullName>
    </alternativeName>
</protein>
<dbReference type="SMART" id="SM00433">
    <property type="entry name" value="TOP2c"/>
    <property type="match status" value="1"/>
</dbReference>
<dbReference type="CDD" id="cd16928">
    <property type="entry name" value="HATPase_GyrB-like"/>
    <property type="match status" value="1"/>
</dbReference>
<feature type="binding site" evidence="10">
    <location>
        <position position="41"/>
    </location>
    <ligand>
        <name>ATP</name>
        <dbReference type="ChEBI" id="CHEBI:30616"/>
    </ligand>
</feature>
<keyword evidence="8 10" id="KW-0238">DNA-binding</keyword>
<dbReference type="Pfam" id="PF01751">
    <property type="entry name" value="Toprim"/>
    <property type="match status" value="1"/>
</dbReference>
<dbReference type="Gene3D" id="3.30.565.10">
    <property type="entry name" value="Histidine kinase-like ATPase, C-terminal domain"/>
    <property type="match status" value="1"/>
</dbReference>
<dbReference type="PRINTS" id="PR01098">
    <property type="entry name" value="TOPISMRASE4B"/>
</dbReference>
<accession>A0A1J0KVF5</accession>
<dbReference type="PRINTS" id="PR00418">
    <property type="entry name" value="TPI2FAMILY"/>
</dbReference>
<dbReference type="STRING" id="1542390.KX01_135"/>
<evidence type="ECO:0000259" key="11">
    <source>
        <dbReference type="PROSITE" id="PS50880"/>
    </source>
</evidence>
<feature type="site" description="Interaction with DNA" evidence="10">
    <location>
        <position position="446"/>
    </location>
</feature>
<dbReference type="InterPro" id="IPR018522">
    <property type="entry name" value="TopoIIA_CS"/>
</dbReference>
<feature type="binding site" evidence="10">
    <location>
        <position position="68"/>
    </location>
    <ligand>
        <name>ATP</name>
        <dbReference type="ChEBI" id="CHEBI:30616"/>
    </ligand>
</feature>
<dbReference type="GO" id="GO:0007059">
    <property type="term" value="P:chromosome segregation"/>
    <property type="evidence" value="ECO:0007669"/>
    <property type="project" value="UniProtKB-UniRule"/>
</dbReference>
<keyword evidence="5 10" id="KW-0067">ATP-binding</keyword>
<comment type="catalytic activity">
    <reaction evidence="1 10">
        <text>ATP-dependent breakage, passage and rejoining of double-stranded DNA.</text>
        <dbReference type="EC" id="5.6.2.2"/>
    </reaction>
</comment>
<dbReference type="InterPro" id="IPR013759">
    <property type="entry name" value="Topo_IIA_B_C"/>
</dbReference>
<dbReference type="NCBIfam" id="TIGR01055">
    <property type="entry name" value="parE_Gneg"/>
    <property type="match status" value="1"/>
</dbReference>
<name>A0A1J0KVF5_9GAMM</name>
<dbReference type="Pfam" id="PF00204">
    <property type="entry name" value="DNA_gyraseB"/>
    <property type="match status" value="1"/>
</dbReference>
<evidence type="ECO:0000256" key="8">
    <source>
        <dbReference type="ARBA" id="ARBA00023125"/>
    </source>
</evidence>
<feature type="site" description="Interaction with DNA" evidence="10">
    <location>
        <position position="613"/>
    </location>
</feature>
<comment type="cofactor">
    <cofactor evidence="2">
        <name>Mg(2+)</name>
        <dbReference type="ChEBI" id="CHEBI:18420"/>
    </cofactor>
</comment>
<dbReference type="SMART" id="SM00387">
    <property type="entry name" value="HATPase_c"/>
    <property type="match status" value="1"/>
</dbReference>
<dbReference type="GO" id="GO:0046872">
    <property type="term" value="F:metal ion binding"/>
    <property type="evidence" value="ECO:0007669"/>
    <property type="project" value="UniProtKB-KW"/>
</dbReference>
<evidence type="ECO:0000256" key="5">
    <source>
        <dbReference type="ARBA" id="ARBA00022840"/>
    </source>
</evidence>
<comment type="similarity">
    <text evidence="10">Belongs to the type II topoisomerase family. ParE type 1 subfamily.</text>
</comment>
<feature type="site" description="Interaction with DNA" evidence="10">
    <location>
        <position position="497"/>
    </location>
</feature>
<keyword evidence="7 10" id="KW-0799">Topoisomerase</keyword>
<dbReference type="AlphaFoldDB" id="A0A1J0KVF5"/>
<feature type="binding site" evidence="10">
    <location>
        <position position="4"/>
    </location>
    <ligand>
        <name>ATP</name>
        <dbReference type="ChEBI" id="CHEBI:30616"/>
    </ligand>
</feature>
<organism evidence="12 13">
    <name type="scientific">Francisella frigiditurris</name>
    <dbReference type="NCBI Taxonomy" id="1542390"/>
    <lineage>
        <taxon>Bacteria</taxon>
        <taxon>Pseudomonadati</taxon>
        <taxon>Pseudomonadota</taxon>
        <taxon>Gammaproteobacteria</taxon>
        <taxon>Thiotrichales</taxon>
        <taxon>Francisellaceae</taxon>
        <taxon>Francisella</taxon>
    </lineage>
</organism>
<dbReference type="InterPro" id="IPR006171">
    <property type="entry name" value="TOPRIM_dom"/>
</dbReference>
<evidence type="ECO:0000256" key="10">
    <source>
        <dbReference type="HAMAP-Rule" id="MF_00938"/>
    </source>
</evidence>
<evidence type="ECO:0000256" key="9">
    <source>
        <dbReference type="ARBA" id="ARBA00023235"/>
    </source>
</evidence>
<keyword evidence="13" id="KW-1185">Reference proteome</keyword>
<dbReference type="FunFam" id="3.30.565.10:FF:000002">
    <property type="entry name" value="DNA gyrase subunit B"/>
    <property type="match status" value="1"/>
</dbReference>
<dbReference type="InterPro" id="IPR003594">
    <property type="entry name" value="HATPase_dom"/>
</dbReference>
<dbReference type="OrthoDB" id="9802808at2"/>
<proteinExistence type="inferred from homology"/>
<dbReference type="GO" id="GO:0003918">
    <property type="term" value="F:DNA topoisomerase type II (double strand cut, ATP-hydrolyzing) activity"/>
    <property type="evidence" value="ECO:0007669"/>
    <property type="project" value="UniProtKB-UniRule"/>
</dbReference>
<evidence type="ECO:0000256" key="2">
    <source>
        <dbReference type="ARBA" id="ARBA00001946"/>
    </source>
</evidence>